<feature type="transmembrane region" description="Helical" evidence="1">
    <location>
        <begin position="19"/>
        <end position="36"/>
    </location>
</feature>
<protein>
    <recommendedName>
        <fullName evidence="4">ECF transporter S component</fullName>
    </recommendedName>
</protein>
<dbReference type="EMBL" id="MNLB01000002">
    <property type="protein sequence ID" value="PAC73944.1"/>
    <property type="molecule type" value="Genomic_DNA"/>
</dbReference>
<reference evidence="2 3" key="1">
    <citation type="journal article" date="2017" name="ISME J.">
        <title>Unveiling bifidobacterial biogeography across the mammalian branch of the tree of life.</title>
        <authorList>
            <person name="Milani C."/>
            <person name="Mangifesta M."/>
            <person name="Mancabelli L."/>
            <person name="Lugli G.A."/>
            <person name="James K."/>
            <person name="Duranti S."/>
            <person name="Turroni F."/>
            <person name="Ferrario C."/>
            <person name="Ossiprandi M.C."/>
            <person name="van Sinderen D."/>
            <person name="Ventura M."/>
        </authorList>
    </citation>
    <scope>NUCLEOTIDE SEQUENCE [LARGE SCALE GENOMIC DNA]</scope>
    <source>
        <strain evidence="2 3">1E</strain>
    </source>
</reference>
<evidence type="ECO:0008006" key="4">
    <source>
        <dbReference type="Google" id="ProtNLM"/>
    </source>
</evidence>
<feature type="transmembrane region" description="Helical" evidence="1">
    <location>
        <begin position="96"/>
        <end position="116"/>
    </location>
</feature>
<dbReference type="InterPro" id="IPR024529">
    <property type="entry name" value="ECF_trnsprt_substrate-spec"/>
</dbReference>
<feature type="transmembrane region" description="Helical" evidence="1">
    <location>
        <begin position="128"/>
        <end position="151"/>
    </location>
</feature>
<evidence type="ECO:0000313" key="2">
    <source>
        <dbReference type="EMBL" id="PAC73944.1"/>
    </source>
</evidence>
<feature type="transmembrane region" description="Helical" evidence="1">
    <location>
        <begin position="65"/>
        <end position="90"/>
    </location>
</feature>
<sequence>MTSTTAVSLRRTDLPRLSVSVKAAATVLAIVAAVALPQLFHVIGAVSGLGTALGVAFLPMHLPIIFVGLIAGPAVGAIAGAAAPLASFLLSGMPMLAVLPFMMIELCAYGLVAGLLREIKLPSLVKVVIAQLAGRVVLTVATAVAVFAFGSGNSIAATWTSDLAAGLPGLALQWALIPLAAYWTESLIAKCNH</sequence>
<keyword evidence="1" id="KW-1133">Transmembrane helix</keyword>
<dbReference type="AlphaFoldDB" id="A0A267WMX6"/>
<keyword evidence="1" id="KW-0812">Transmembrane</keyword>
<dbReference type="GO" id="GO:0022857">
    <property type="term" value="F:transmembrane transporter activity"/>
    <property type="evidence" value="ECO:0007669"/>
    <property type="project" value="InterPro"/>
</dbReference>
<evidence type="ECO:0000313" key="3">
    <source>
        <dbReference type="Proteomes" id="UP000216789"/>
    </source>
</evidence>
<dbReference type="Gene3D" id="1.10.1760.20">
    <property type="match status" value="1"/>
</dbReference>
<comment type="caution">
    <text evidence="2">The sequence shown here is derived from an EMBL/GenBank/DDBJ whole genome shotgun (WGS) entry which is preliminary data.</text>
</comment>
<proteinExistence type="predicted"/>
<dbReference type="Pfam" id="PF12822">
    <property type="entry name" value="ECF_trnsprt"/>
    <property type="match status" value="1"/>
</dbReference>
<feature type="transmembrane region" description="Helical" evidence="1">
    <location>
        <begin position="42"/>
        <end position="58"/>
    </location>
</feature>
<organism evidence="2 3">
    <name type="scientific">Bifidobacterium pseudocatenulatum</name>
    <dbReference type="NCBI Taxonomy" id="28026"/>
    <lineage>
        <taxon>Bacteria</taxon>
        <taxon>Bacillati</taxon>
        <taxon>Actinomycetota</taxon>
        <taxon>Actinomycetes</taxon>
        <taxon>Bifidobacteriales</taxon>
        <taxon>Bifidobacteriaceae</taxon>
        <taxon>Bifidobacterium</taxon>
    </lineage>
</organism>
<keyword evidence="1" id="KW-0472">Membrane</keyword>
<evidence type="ECO:0000256" key="1">
    <source>
        <dbReference type="SAM" id="Phobius"/>
    </source>
</evidence>
<accession>A0A267WMX6</accession>
<dbReference type="Proteomes" id="UP000216789">
    <property type="component" value="Unassembled WGS sequence"/>
</dbReference>
<name>A0A267WMX6_BIFPS</name>
<gene>
    <name evidence="2" type="ORF">BPS1E_0567</name>
</gene>
<dbReference type="RefSeq" id="WP_241887353.1">
    <property type="nucleotide sequence ID" value="NZ_MNLB01000002.1"/>
</dbReference>
<feature type="transmembrane region" description="Helical" evidence="1">
    <location>
        <begin position="163"/>
        <end position="183"/>
    </location>
</feature>